<dbReference type="PANTHER" id="PTHR31332:SF0">
    <property type="entry name" value="7-HYDROXYMETHYL CHLOROPHYLL A REDUCTASE, CHLOROPLASTIC"/>
    <property type="match status" value="1"/>
</dbReference>
<dbReference type="PANTHER" id="PTHR31332">
    <property type="entry name" value="7-HYDROXYMETHYL CHLOROPHYLL A REDUCTASE, CHLOROPLASTIC"/>
    <property type="match status" value="1"/>
</dbReference>
<organism evidence="1 2">
    <name type="scientific">Dendrobium chrysotoxum</name>
    <name type="common">Orchid</name>
    <dbReference type="NCBI Taxonomy" id="161865"/>
    <lineage>
        <taxon>Eukaryota</taxon>
        <taxon>Viridiplantae</taxon>
        <taxon>Streptophyta</taxon>
        <taxon>Embryophyta</taxon>
        <taxon>Tracheophyta</taxon>
        <taxon>Spermatophyta</taxon>
        <taxon>Magnoliopsida</taxon>
        <taxon>Liliopsida</taxon>
        <taxon>Asparagales</taxon>
        <taxon>Orchidaceae</taxon>
        <taxon>Epidendroideae</taxon>
        <taxon>Malaxideae</taxon>
        <taxon>Dendrobiinae</taxon>
        <taxon>Dendrobium</taxon>
    </lineage>
</organism>
<accession>A0AAV7HRS7</accession>
<dbReference type="AlphaFoldDB" id="A0AAV7HRS7"/>
<dbReference type="InterPro" id="IPR045220">
    <property type="entry name" value="FRHB/FDHB/HCAR-like"/>
</dbReference>
<gene>
    <name evidence="1" type="ORF">IEQ34_001528</name>
</gene>
<evidence type="ECO:0008006" key="3">
    <source>
        <dbReference type="Google" id="ProtNLM"/>
    </source>
</evidence>
<keyword evidence="2" id="KW-1185">Reference proteome</keyword>
<reference evidence="1 2" key="1">
    <citation type="journal article" date="2021" name="Hortic Res">
        <title>Chromosome-scale assembly of the Dendrobium chrysotoxum genome enhances the understanding of orchid evolution.</title>
        <authorList>
            <person name="Zhang Y."/>
            <person name="Zhang G.Q."/>
            <person name="Zhang D."/>
            <person name="Liu X.D."/>
            <person name="Xu X.Y."/>
            <person name="Sun W.H."/>
            <person name="Yu X."/>
            <person name="Zhu X."/>
            <person name="Wang Z.W."/>
            <person name="Zhao X."/>
            <person name="Zhong W.Y."/>
            <person name="Chen H."/>
            <person name="Yin W.L."/>
            <person name="Huang T."/>
            <person name="Niu S.C."/>
            <person name="Liu Z.J."/>
        </authorList>
    </citation>
    <scope>NUCLEOTIDE SEQUENCE [LARGE SCALE GENOMIC DNA]</scope>
    <source>
        <strain evidence="1">Lindl</strain>
    </source>
</reference>
<sequence length="156" mass="17070">MMLSPKILPKTKSFRAIPVGHTVCFVFHASYRLICEGITATRLLKAHSAPMAAIISAASFVLASASSPSYSEENASKSVKLRDDWRNRSKPIRPGGVYPAKEHCSRCGLCDTYYIAHVRDACAFLGAGMSRIEVRCYCPFIYLSGCPRSCGQDLAD</sequence>
<dbReference type="GO" id="GO:0009507">
    <property type="term" value="C:chloroplast"/>
    <property type="evidence" value="ECO:0007669"/>
    <property type="project" value="TreeGrafter"/>
</dbReference>
<dbReference type="Proteomes" id="UP000775213">
    <property type="component" value="Unassembled WGS sequence"/>
</dbReference>
<evidence type="ECO:0000313" key="2">
    <source>
        <dbReference type="Proteomes" id="UP000775213"/>
    </source>
</evidence>
<comment type="caution">
    <text evidence="1">The sequence shown here is derived from an EMBL/GenBank/DDBJ whole genome shotgun (WGS) entry which is preliminary data.</text>
</comment>
<dbReference type="EMBL" id="JAGFBR010000002">
    <property type="protein sequence ID" value="KAH0469970.1"/>
    <property type="molecule type" value="Genomic_DNA"/>
</dbReference>
<name>A0AAV7HRS7_DENCH</name>
<protein>
    <recommendedName>
        <fullName evidence="3">Epidermal patterning factor-like protein</fullName>
    </recommendedName>
</protein>
<proteinExistence type="predicted"/>
<dbReference type="GO" id="GO:0033354">
    <property type="term" value="P:chlorophyll cycle"/>
    <property type="evidence" value="ECO:0007669"/>
    <property type="project" value="TreeGrafter"/>
</dbReference>
<evidence type="ECO:0000313" key="1">
    <source>
        <dbReference type="EMBL" id="KAH0469970.1"/>
    </source>
</evidence>
<dbReference type="GO" id="GO:0090415">
    <property type="term" value="F:7-hydroxymethyl chlorophyll a reductase activity"/>
    <property type="evidence" value="ECO:0007669"/>
    <property type="project" value="TreeGrafter"/>
</dbReference>